<protein>
    <submittedName>
        <fullName evidence="5">DeoR/GlpR family DNA-binding transcription regulator</fullName>
    </submittedName>
</protein>
<dbReference type="SMART" id="SM00420">
    <property type="entry name" value="HTH_DEOR"/>
    <property type="match status" value="1"/>
</dbReference>
<dbReference type="EMBL" id="BAAAND010000006">
    <property type="protein sequence ID" value="GAA1589714.1"/>
    <property type="molecule type" value="Genomic_DNA"/>
</dbReference>
<dbReference type="Proteomes" id="UP001500190">
    <property type="component" value="Unassembled WGS sequence"/>
</dbReference>
<dbReference type="Pfam" id="PF08220">
    <property type="entry name" value="HTH_DeoR"/>
    <property type="match status" value="1"/>
</dbReference>
<dbReference type="SUPFAM" id="SSF100950">
    <property type="entry name" value="NagB/RpiA/CoA transferase-like"/>
    <property type="match status" value="1"/>
</dbReference>
<dbReference type="InterPro" id="IPR036388">
    <property type="entry name" value="WH-like_DNA-bd_sf"/>
</dbReference>
<evidence type="ECO:0000256" key="2">
    <source>
        <dbReference type="ARBA" id="ARBA00023125"/>
    </source>
</evidence>
<dbReference type="Gene3D" id="1.10.10.10">
    <property type="entry name" value="Winged helix-like DNA-binding domain superfamily/Winged helix DNA-binding domain"/>
    <property type="match status" value="1"/>
</dbReference>
<evidence type="ECO:0000313" key="5">
    <source>
        <dbReference type="EMBL" id="GAA1589714.1"/>
    </source>
</evidence>
<dbReference type="InterPro" id="IPR050313">
    <property type="entry name" value="Carb_Metab_HTH_regulators"/>
</dbReference>
<dbReference type="InterPro" id="IPR018356">
    <property type="entry name" value="Tscrpt_reg_HTH_DeoR_CS"/>
</dbReference>
<sequence length="265" mass="28130">MESTGPLIPEQRHQRVLQLLRRDGVLSTRALTDHLGVSHMTVRRDIAALEAAGQVVSVQGGVRLVGTAGQVPPQERRQRAVLELPRKRAIAAAAAELIADGMVIYLDAGTTCESVVAYLGGRRDLTVVTNDFYAVTALFDVPDIEVIHTGGAVDKESASSSGSLAAATLSAVNLDLFFLSTGAWSVSRGVSAPTLDKVELKRAAMASATTTVLLADSTKYGTTSKFQVTSLEDLDVIITDTDLSEDTRKRAEDLGVEIRLAEAPS</sequence>
<feature type="domain" description="HTH deoR-type" evidence="4">
    <location>
        <begin position="9"/>
        <end position="64"/>
    </location>
</feature>
<dbReference type="RefSeq" id="WP_344193447.1">
    <property type="nucleotide sequence ID" value="NZ_BAAAND010000006.1"/>
</dbReference>
<keyword evidence="2 5" id="KW-0238">DNA-binding</keyword>
<dbReference type="InterPro" id="IPR037171">
    <property type="entry name" value="NagB/RpiA_transferase-like"/>
</dbReference>
<reference evidence="6" key="1">
    <citation type="journal article" date="2019" name="Int. J. Syst. Evol. Microbiol.">
        <title>The Global Catalogue of Microorganisms (GCM) 10K type strain sequencing project: providing services to taxonomists for standard genome sequencing and annotation.</title>
        <authorList>
            <consortium name="The Broad Institute Genomics Platform"/>
            <consortium name="The Broad Institute Genome Sequencing Center for Infectious Disease"/>
            <person name="Wu L."/>
            <person name="Ma J."/>
        </authorList>
    </citation>
    <scope>NUCLEOTIDE SEQUENCE [LARGE SCALE GENOMIC DNA]</scope>
    <source>
        <strain evidence="6">JCM 14304</strain>
    </source>
</reference>
<keyword evidence="6" id="KW-1185">Reference proteome</keyword>
<dbReference type="Pfam" id="PF00455">
    <property type="entry name" value="DeoRC"/>
    <property type="match status" value="1"/>
</dbReference>
<dbReference type="PANTHER" id="PTHR30363:SF58">
    <property type="entry name" value="REGULATORY PROTEIN, DEOR FAMILY"/>
    <property type="match status" value="1"/>
</dbReference>
<comment type="caution">
    <text evidence="5">The sequence shown here is derived from an EMBL/GenBank/DDBJ whole genome shotgun (WGS) entry which is preliminary data.</text>
</comment>
<dbReference type="SMART" id="SM01134">
    <property type="entry name" value="DeoRC"/>
    <property type="match status" value="1"/>
</dbReference>
<evidence type="ECO:0000313" key="6">
    <source>
        <dbReference type="Proteomes" id="UP001500190"/>
    </source>
</evidence>
<dbReference type="SUPFAM" id="SSF46785">
    <property type="entry name" value="Winged helix' DNA-binding domain"/>
    <property type="match status" value="1"/>
</dbReference>
<organism evidence="5 6">
    <name type="scientific">Kribbella karoonensis</name>
    <dbReference type="NCBI Taxonomy" id="324851"/>
    <lineage>
        <taxon>Bacteria</taxon>
        <taxon>Bacillati</taxon>
        <taxon>Actinomycetota</taxon>
        <taxon>Actinomycetes</taxon>
        <taxon>Propionibacteriales</taxon>
        <taxon>Kribbellaceae</taxon>
        <taxon>Kribbella</taxon>
    </lineage>
</organism>
<dbReference type="PROSITE" id="PS00894">
    <property type="entry name" value="HTH_DEOR_1"/>
    <property type="match status" value="1"/>
</dbReference>
<gene>
    <name evidence="5" type="ORF">GCM10009742_40350</name>
</gene>
<dbReference type="PANTHER" id="PTHR30363">
    <property type="entry name" value="HTH-TYPE TRANSCRIPTIONAL REGULATOR SRLR-RELATED"/>
    <property type="match status" value="1"/>
</dbReference>
<dbReference type="InterPro" id="IPR036390">
    <property type="entry name" value="WH_DNA-bd_sf"/>
</dbReference>
<dbReference type="PROSITE" id="PS51000">
    <property type="entry name" value="HTH_DEOR_2"/>
    <property type="match status" value="1"/>
</dbReference>
<dbReference type="GO" id="GO:0003677">
    <property type="term" value="F:DNA binding"/>
    <property type="evidence" value="ECO:0007669"/>
    <property type="project" value="UniProtKB-KW"/>
</dbReference>
<evidence type="ECO:0000256" key="1">
    <source>
        <dbReference type="ARBA" id="ARBA00023015"/>
    </source>
</evidence>
<keyword evidence="1" id="KW-0805">Transcription regulation</keyword>
<keyword evidence="3" id="KW-0804">Transcription</keyword>
<name>A0ABP4PYK7_9ACTN</name>
<evidence type="ECO:0000259" key="4">
    <source>
        <dbReference type="PROSITE" id="PS51000"/>
    </source>
</evidence>
<dbReference type="InterPro" id="IPR014036">
    <property type="entry name" value="DeoR-like_C"/>
</dbReference>
<accession>A0ABP4PYK7</accession>
<proteinExistence type="predicted"/>
<dbReference type="InterPro" id="IPR001034">
    <property type="entry name" value="DeoR_HTH"/>
</dbReference>
<evidence type="ECO:0000256" key="3">
    <source>
        <dbReference type="ARBA" id="ARBA00023163"/>
    </source>
</evidence>
<dbReference type="Gene3D" id="3.40.50.1360">
    <property type="match status" value="1"/>
</dbReference>